<evidence type="ECO:0000256" key="1">
    <source>
        <dbReference type="SAM" id="MobiDB-lite"/>
    </source>
</evidence>
<comment type="caution">
    <text evidence="2">The sequence shown here is derived from an EMBL/GenBank/DDBJ whole genome shotgun (WGS) entry which is preliminary data.</text>
</comment>
<dbReference type="EMBL" id="JARKNE010000011">
    <property type="protein sequence ID" value="KAK5784980.1"/>
    <property type="molecule type" value="Genomic_DNA"/>
</dbReference>
<evidence type="ECO:0000313" key="3">
    <source>
        <dbReference type="Proteomes" id="UP001358586"/>
    </source>
</evidence>
<protein>
    <submittedName>
        <fullName evidence="2">Uncharacterized protein</fullName>
    </submittedName>
</protein>
<reference evidence="2 3" key="1">
    <citation type="submission" date="2023-03" db="EMBL/GenBank/DDBJ databases">
        <title>WGS of Gossypium arboreum.</title>
        <authorList>
            <person name="Yu D."/>
        </authorList>
    </citation>
    <scope>NUCLEOTIDE SEQUENCE [LARGE SCALE GENOMIC DNA]</scope>
    <source>
        <tissue evidence="2">Leaf</tissue>
    </source>
</reference>
<keyword evidence="3" id="KW-1185">Reference proteome</keyword>
<feature type="region of interest" description="Disordered" evidence="1">
    <location>
        <begin position="123"/>
        <end position="148"/>
    </location>
</feature>
<feature type="compositionally biased region" description="Basic residues" evidence="1">
    <location>
        <begin position="123"/>
        <end position="134"/>
    </location>
</feature>
<accession>A0ABR0N571</accession>
<evidence type="ECO:0000313" key="2">
    <source>
        <dbReference type="EMBL" id="KAK5784980.1"/>
    </source>
</evidence>
<dbReference type="Proteomes" id="UP001358586">
    <property type="component" value="Chromosome 11"/>
</dbReference>
<gene>
    <name evidence="2" type="ORF">PVK06_039521</name>
</gene>
<sequence>MHTVGSTFGGVIRSEIKGDFCRLKVNLDVQKPLRKGHGVKDCMSISFEERVKTEDDLPYSIALKAESSIKGKESIWLGSLKKKTMIQCNYTGMEEPDSNSKCSTELLMPKTQIDMMMAKNFKKRPKCSGRRRRREGNNKFNDGIESLGKGMTNVEEKLQKNQSSMAKNQIDEAEIKNYEEWEATQ</sequence>
<organism evidence="2 3">
    <name type="scientific">Gossypium arboreum</name>
    <name type="common">Tree cotton</name>
    <name type="synonym">Gossypium nanking</name>
    <dbReference type="NCBI Taxonomy" id="29729"/>
    <lineage>
        <taxon>Eukaryota</taxon>
        <taxon>Viridiplantae</taxon>
        <taxon>Streptophyta</taxon>
        <taxon>Embryophyta</taxon>
        <taxon>Tracheophyta</taxon>
        <taxon>Spermatophyta</taxon>
        <taxon>Magnoliopsida</taxon>
        <taxon>eudicotyledons</taxon>
        <taxon>Gunneridae</taxon>
        <taxon>Pentapetalae</taxon>
        <taxon>rosids</taxon>
        <taxon>malvids</taxon>
        <taxon>Malvales</taxon>
        <taxon>Malvaceae</taxon>
        <taxon>Malvoideae</taxon>
        <taxon>Gossypium</taxon>
    </lineage>
</organism>
<name>A0ABR0N571_GOSAR</name>
<proteinExistence type="predicted"/>